<name>A0A165UUH6_9AGAM</name>
<feature type="transmembrane region" description="Helical" evidence="5">
    <location>
        <begin position="22"/>
        <end position="47"/>
    </location>
</feature>
<evidence type="ECO:0000313" key="7">
    <source>
        <dbReference type="Proteomes" id="UP000076761"/>
    </source>
</evidence>
<feature type="transmembrane region" description="Helical" evidence="5">
    <location>
        <begin position="93"/>
        <end position="115"/>
    </location>
</feature>
<dbReference type="EMBL" id="KV425556">
    <property type="protein sequence ID" value="KZT28722.1"/>
    <property type="molecule type" value="Genomic_DNA"/>
</dbReference>
<reference evidence="6 7" key="1">
    <citation type="journal article" date="2016" name="Mol. Biol. Evol.">
        <title>Comparative Genomics of Early-Diverging Mushroom-Forming Fungi Provides Insights into the Origins of Lignocellulose Decay Capabilities.</title>
        <authorList>
            <person name="Nagy L.G."/>
            <person name="Riley R."/>
            <person name="Tritt A."/>
            <person name="Adam C."/>
            <person name="Daum C."/>
            <person name="Floudas D."/>
            <person name="Sun H."/>
            <person name="Yadav J.S."/>
            <person name="Pangilinan J."/>
            <person name="Larsson K.H."/>
            <person name="Matsuura K."/>
            <person name="Barry K."/>
            <person name="Labutti K."/>
            <person name="Kuo R."/>
            <person name="Ohm R.A."/>
            <person name="Bhattacharya S.S."/>
            <person name="Shirouzu T."/>
            <person name="Yoshinaga Y."/>
            <person name="Martin F.M."/>
            <person name="Grigoriev I.V."/>
            <person name="Hibbett D.S."/>
        </authorList>
    </citation>
    <scope>NUCLEOTIDE SEQUENCE [LARGE SCALE GENOMIC DNA]</scope>
    <source>
        <strain evidence="6 7">HHB14362 ss-1</strain>
    </source>
</reference>
<comment type="subcellular location">
    <subcellularLocation>
        <location evidence="1">Membrane</location>
        <topology evidence="1">Multi-pass membrane protein</topology>
    </subcellularLocation>
</comment>
<organism evidence="6 7">
    <name type="scientific">Neolentinus lepideus HHB14362 ss-1</name>
    <dbReference type="NCBI Taxonomy" id="1314782"/>
    <lineage>
        <taxon>Eukaryota</taxon>
        <taxon>Fungi</taxon>
        <taxon>Dikarya</taxon>
        <taxon>Basidiomycota</taxon>
        <taxon>Agaricomycotina</taxon>
        <taxon>Agaricomycetes</taxon>
        <taxon>Gloeophyllales</taxon>
        <taxon>Gloeophyllaceae</taxon>
        <taxon>Neolentinus</taxon>
    </lineage>
</organism>
<evidence type="ECO:0008006" key="8">
    <source>
        <dbReference type="Google" id="ProtNLM"/>
    </source>
</evidence>
<dbReference type="STRING" id="1314782.A0A165UUH6"/>
<protein>
    <recommendedName>
        <fullName evidence="8">Tetraspanin Tsp2</fullName>
    </recommendedName>
</protein>
<evidence type="ECO:0000313" key="6">
    <source>
        <dbReference type="EMBL" id="KZT28722.1"/>
    </source>
</evidence>
<dbReference type="GO" id="GO:0016020">
    <property type="term" value="C:membrane"/>
    <property type="evidence" value="ECO:0007669"/>
    <property type="project" value="UniProtKB-SubCell"/>
</dbReference>
<evidence type="ECO:0000256" key="3">
    <source>
        <dbReference type="ARBA" id="ARBA00022989"/>
    </source>
</evidence>
<evidence type="ECO:0000256" key="2">
    <source>
        <dbReference type="ARBA" id="ARBA00022692"/>
    </source>
</evidence>
<dbReference type="InParanoid" id="A0A165UUH6"/>
<keyword evidence="3 5" id="KW-1133">Transmembrane helix</keyword>
<dbReference type="InterPro" id="IPR018499">
    <property type="entry name" value="Tetraspanin/Peripherin"/>
</dbReference>
<gene>
    <name evidence="6" type="ORF">NEOLEDRAFT_1057601</name>
</gene>
<dbReference type="Proteomes" id="UP000076761">
    <property type="component" value="Unassembled WGS sequence"/>
</dbReference>
<keyword evidence="2 5" id="KW-0812">Transmembrane</keyword>
<evidence type="ECO:0000256" key="1">
    <source>
        <dbReference type="ARBA" id="ARBA00004141"/>
    </source>
</evidence>
<evidence type="ECO:0000256" key="4">
    <source>
        <dbReference type="ARBA" id="ARBA00023136"/>
    </source>
</evidence>
<feature type="transmembrane region" description="Helical" evidence="5">
    <location>
        <begin position="187"/>
        <end position="210"/>
    </location>
</feature>
<accession>A0A165UUH6</accession>
<dbReference type="OrthoDB" id="2156690at2759"/>
<feature type="transmembrane region" description="Helical" evidence="5">
    <location>
        <begin position="63"/>
        <end position="86"/>
    </location>
</feature>
<evidence type="ECO:0000256" key="5">
    <source>
        <dbReference type="SAM" id="Phobius"/>
    </source>
</evidence>
<keyword evidence="7" id="KW-1185">Reference proteome</keyword>
<dbReference type="Pfam" id="PF00335">
    <property type="entry name" value="Tetraspanin"/>
    <property type="match status" value="1"/>
</dbReference>
<dbReference type="AlphaFoldDB" id="A0A165UUH6"/>
<keyword evidence="4 5" id="KW-0472">Membrane</keyword>
<proteinExistence type="predicted"/>
<sequence length="263" mass="29573">MLEKDEIGLGIESVGQWTPHKWCLLFSVTTVFVYGLIGMTCAIATWFRTWPHADVMYVADYDILVLITLAASILLLTSIVGLTGTLLNSRPILAVYALLLWPSLISMLCIGYIGYKRSALSLDRKLNLAWSQWYTPVGRLIIQDSLQCCGYYNALHDATPSIRCYSRTPLPGCKGRLYRFEQENLGVVWSTVFSLVPLHIFNIFVALLCANHVTKRFGKGITPKGYRLTRVDLKLADGRVGRVVVPELSRAPSSMTFREDRAY</sequence>